<reference evidence="6" key="1">
    <citation type="journal article" date="2019" name="Int. J. Syst. Evol. Microbiol.">
        <title>The Global Catalogue of Microorganisms (GCM) 10K type strain sequencing project: providing services to taxonomists for standard genome sequencing and annotation.</title>
        <authorList>
            <consortium name="The Broad Institute Genomics Platform"/>
            <consortium name="The Broad Institute Genome Sequencing Center for Infectious Disease"/>
            <person name="Wu L."/>
            <person name="Ma J."/>
        </authorList>
    </citation>
    <scope>NUCLEOTIDE SEQUENCE [LARGE SCALE GENOMIC DNA]</scope>
    <source>
        <strain evidence="6">JCM 1405</strain>
    </source>
</reference>
<protein>
    <recommendedName>
        <fullName evidence="4">HTH araC/xylS-type domain-containing protein</fullName>
    </recommendedName>
</protein>
<dbReference type="RefSeq" id="WP_343767446.1">
    <property type="nucleotide sequence ID" value="NZ_BAAACF010000001.1"/>
</dbReference>
<dbReference type="PANTHER" id="PTHR43280:SF28">
    <property type="entry name" value="HTH-TYPE TRANSCRIPTIONAL ACTIVATOR RHAS"/>
    <property type="match status" value="1"/>
</dbReference>
<dbReference type="InterPro" id="IPR020449">
    <property type="entry name" value="Tscrpt_reg_AraC-type_HTH"/>
</dbReference>
<dbReference type="InterPro" id="IPR018060">
    <property type="entry name" value="HTH_AraC"/>
</dbReference>
<dbReference type="PRINTS" id="PR00032">
    <property type="entry name" value="HTHARAC"/>
</dbReference>
<accession>A0ABP3U255</accession>
<name>A0ABP3U255_9CLOT</name>
<dbReference type="SMART" id="SM00342">
    <property type="entry name" value="HTH_ARAC"/>
    <property type="match status" value="1"/>
</dbReference>
<evidence type="ECO:0000256" key="1">
    <source>
        <dbReference type="ARBA" id="ARBA00023015"/>
    </source>
</evidence>
<dbReference type="PROSITE" id="PS00041">
    <property type="entry name" value="HTH_ARAC_FAMILY_1"/>
    <property type="match status" value="1"/>
</dbReference>
<proteinExistence type="predicted"/>
<dbReference type="SUPFAM" id="SSF46689">
    <property type="entry name" value="Homeodomain-like"/>
    <property type="match status" value="2"/>
</dbReference>
<evidence type="ECO:0000259" key="4">
    <source>
        <dbReference type="PROSITE" id="PS01124"/>
    </source>
</evidence>
<keyword evidence="6" id="KW-1185">Reference proteome</keyword>
<feature type="domain" description="HTH araC/xylS-type" evidence="4">
    <location>
        <begin position="51"/>
        <end position="149"/>
    </location>
</feature>
<evidence type="ECO:0000256" key="2">
    <source>
        <dbReference type="ARBA" id="ARBA00023125"/>
    </source>
</evidence>
<gene>
    <name evidence="5" type="ORF">GCM10008905_10570</name>
</gene>
<evidence type="ECO:0000313" key="5">
    <source>
        <dbReference type="EMBL" id="GAA0720876.1"/>
    </source>
</evidence>
<dbReference type="Gene3D" id="1.10.10.60">
    <property type="entry name" value="Homeodomain-like"/>
    <property type="match status" value="2"/>
</dbReference>
<dbReference type="PANTHER" id="PTHR43280">
    <property type="entry name" value="ARAC-FAMILY TRANSCRIPTIONAL REGULATOR"/>
    <property type="match status" value="1"/>
</dbReference>
<keyword evidence="1" id="KW-0805">Transcription regulation</keyword>
<dbReference type="InterPro" id="IPR018062">
    <property type="entry name" value="HTH_AraC-typ_CS"/>
</dbReference>
<organism evidence="5 6">
    <name type="scientific">Clostridium malenominatum</name>
    <dbReference type="NCBI Taxonomy" id="1539"/>
    <lineage>
        <taxon>Bacteria</taxon>
        <taxon>Bacillati</taxon>
        <taxon>Bacillota</taxon>
        <taxon>Clostridia</taxon>
        <taxon>Eubacteriales</taxon>
        <taxon>Clostridiaceae</taxon>
        <taxon>Clostridium</taxon>
    </lineage>
</organism>
<sequence length="151" mass="17450">MMGPYTSNNINMANGINILYKPAACIPHLVSLLYSMIKDNSYNTSYSLHITKAIDYINERYSQPITLSNISHYLNINRCYFCSMFKKETGKSFSHFLNEVRIEKSKSLLLKETLSILEVSLSVGFNNQNYYNTVFKKITNMTPLEYRSKIS</sequence>
<dbReference type="PROSITE" id="PS01124">
    <property type="entry name" value="HTH_ARAC_FAMILY_2"/>
    <property type="match status" value="1"/>
</dbReference>
<keyword evidence="2" id="KW-0238">DNA-binding</keyword>
<dbReference type="Proteomes" id="UP001500339">
    <property type="component" value="Unassembled WGS sequence"/>
</dbReference>
<comment type="caution">
    <text evidence="5">The sequence shown here is derived from an EMBL/GenBank/DDBJ whole genome shotgun (WGS) entry which is preliminary data.</text>
</comment>
<dbReference type="InterPro" id="IPR009057">
    <property type="entry name" value="Homeodomain-like_sf"/>
</dbReference>
<dbReference type="Pfam" id="PF12833">
    <property type="entry name" value="HTH_18"/>
    <property type="match status" value="1"/>
</dbReference>
<evidence type="ECO:0000313" key="6">
    <source>
        <dbReference type="Proteomes" id="UP001500339"/>
    </source>
</evidence>
<evidence type="ECO:0000256" key="3">
    <source>
        <dbReference type="ARBA" id="ARBA00023163"/>
    </source>
</evidence>
<keyword evidence="3" id="KW-0804">Transcription</keyword>
<dbReference type="EMBL" id="BAAACF010000001">
    <property type="protein sequence ID" value="GAA0720876.1"/>
    <property type="molecule type" value="Genomic_DNA"/>
</dbReference>